<comment type="similarity">
    <text evidence="3 30">Belongs to the somatotropin/prolactin family.</text>
</comment>
<keyword evidence="14 31" id="KW-1133">Transmembrane helix</keyword>
<feature type="binding site" evidence="29">
    <location>
        <position position="390"/>
    </location>
    <ligand>
        <name>Zn(2+)</name>
        <dbReference type="ChEBI" id="CHEBI:29105"/>
    </ligand>
</feature>
<keyword evidence="13" id="KW-0391">Immunity</keyword>
<keyword evidence="8 31" id="KW-0812">Transmembrane</keyword>
<dbReference type="GO" id="GO:0048513">
    <property type="term" value="P:animal organ development"/>
    <property type="evidence" value="ECO:0007669"/>
    <property type="project" value="TreeGrafter"/>
</dbReference>
<dbReference type="SUPFAM" id="SSF47266">
    <property type="entry name" value="4-helical cytokines"/>
    <property type="match status" value="1"/>
</dbReference>
<gene>
    <name evidence="34" type="ORF">LTLLF_191985</name>
</gene>
<evidence type="ECO:0000256" key="11">
    <source>
        <dbReference type="ARBA" id="ARBA00022729"/>
    </source>
</evidence>
<comment type="subcellular location">
    <subcellularLocation>
        <location evidence="1">Cell membrane</location>
        <topology evidence="1">Single-pass type I membrane protein</topology>
    </subcellularLocation>
    <subcellularLocation>
        <location evidence="2 30">Secreted</location>
    </subcellularLocation>
</comment>
<evidence type="ECO:0000256" key="29">
    <source>
        <dbReference type="PIRSR" id="PIRSR601400-1"/>
    </source>
</evidence>
<keyword evidence="19" id="KW-0325">Glycoprotein</keyword>
<evidence type="ECO:0000256" key="10">
    <source>
        <dbReference type="ARBA" id="ARBA00022723"/>
    </source>
</evidence>
<feature type="transmembrane region" description="Helical" evidence="31">
    <location>
        <begin position="157"/>
        <end position="178"/>
    </location>
</feature>
<proteinExistence type="inferred from homology"/>
<evidence type="ECO:0000256" key="30">
    <source>
        <dbReference type="RuleBase" id="RU003618"/>
    </source>
</evidence>
<keyword evidence="9 30" id="KW-0372">Hormone</keyword>
<dbReference type="SMART" id="SM00409">
    <property type="entry name" value="IG"/>
    <property type="match status" value="1"/>
</dbReference>
<dbReference type="PROSITE" id="PS00338">
    <property type="entry name" value="SOMATOTROPIN_2"/>
    <property type="match status" value="1"/>
</dbReference>
<dbReference type="AlphaFoldDB" id="A0A8J6G125"/>
<evidence type="ECO:0000256" key="26">
    <source>
        <dbReference type="ARBA" id="ARBA00076791"/>
    </source>
</evidence>
<dbReference type="Pfam" id="PF00103">
    <property type="entry name" value="Hormone_1"/>
    <property type="match status" value="1"/>
</dbReference>
<dbReference type="PANTHER" id="PTHR11417">
    <property type="entry name" value="SOMATOTROPIN,PROLACTIN"/>
    <property type="match status" value="1"/>
</dbReference>
<dbReference type="GO" id="GO:0019815">
    <property type="term" value="C:B cell receptor complex"/>
    <property type="evidence" value="ECO:0007669"/>
    <property type="project" value="UniProtKB-ARBA"/>
</dbReference>
<evidence type="ECO:0000313" key="34">
    <source>
        <dbReference type="EMBL" id="KAH0502591.1"/>
    </source>
</evidence>
<dbReference type="GO" id="GO:0042802">
    <property type="term" value="F:identical protein binding"/>
    <property type="evidence" value="ECO:0007669"/>
    <property type="project" value="UniProtKB-ARBA"/>
</dbReference>
<keyword evidence="17" id="KW-1015">Disulfide bond</keyword>
<dbReference type="GO" id="GO:0046427">
    <property type="term" value="P:positive regulation of receptor signaling pathway via JAK-STAT"/>
    <property type="evidence" value="ECO:0007669"/>
    <property type="project" value="TreeGrafter"/>
</dbReference>
<dbReference type="Proteomes" id="UP000710432">
    <property type="component" value="Unassembled WGS sequence"/>
</dbReference>
<dbReference type="GO" id="GO:0005179">
    <property type="term" value="F:hormone activity"/>
    <property type="evidence" value="ECO:0007669"/>
    <property type="project" value="UniProtKB-KW"/>
</dbReference>
<dbReference type="PANTHER" id="PTHR11417:SF2">
    <property type="entry name" value="SOMATOTROPIN"/>
    <property type="match status" value="1"/>
</dbReference>
<dbReference type="InterPro" id="IPR001400">
    <property type="entry name" value="Somatotropin/Prolactin"/>
</dbReference>
<keyword evidence="5" id="KW-1003">Cell membrane</keyword>
<dbReference type="CDD" id="cd10285">
    <property type="entry name" value="somatotropin_like"/>
    <property type="match status" value="1"/>
</dbReference>
<dbReference type="GO" id="GO:0045927">
    <property type="term" value="P:positive regulation of growth"/>
    <property type="evidence" value="ECO:0007669"/>
    <property type="project" value="UniProtKB-ARBA"/>
</dbReference>
<evidence type="ECO:0000259" key="33">
    <source>
        <dbReference type="PROSITE" id="PS50835"/>
    </source>
</evidence>
<evidence type="ECO:0000256" key="28">
    <source>
        <dbReference type="ARBA" id="ARBA00079736"/>
    </source>
</evidence>
<dbReference type="InterPro" id="IPR013783">
    <property type="entry name" value="Ig-like_fold"/>
</dbReference>
<comment type="caution">
    <text evidence="34">The sequence shown here is derived from an EMBL/GenBank/DDBJ whole genome shotgun (WGS) entry which is preliminary data.</text>
</comment>
<dbReference type="GO" id="GO:0005615">
    <property type="term" value="C:extracellular space"/>
    <property type="evidence" value="ECO:0007669"/>
    <property type="project" value="InterPro"/>
</dbReference>
<dbReference type="GO" id="GO:0060396">
    <property type="term" value="P:growth hormone receptor signaling pathway"/>
    <property type="evidence" value="ECO:0007669"/>
    <property type="project" value="TreeGrafter"/>
</dbReference>
<keyword evidence="7" id="KW-0597">Phosphoprotein</keyword>
<feature type="signal peptide" evidence="32">
    <location>
        <begin position="1"/>
        <end position="28"/>
    </location>
</feature>
<evidence type="ECO:0000256" key="19">
    <source>
        <dbReference type="ARBA" id="ARBA00023180"/>
    </source>
</evidence>
<organism evidence="34 35">
    <name type="scientific">Microtus ochrogaster</name>
    <name type="common">Prairie vole</name>
    <dbReference type="NCBI Taxonomy" id="79684"/>
    <lineage>
        <taxon>Eukaryota</taxon>
        <taxon>Metazoa</taxon>
        <taxon>Chordata</taxon>
        <taxon>Craniata</taxon>
        <taxon>Vertebrata</taxon>
        <taxon>Euteleostomi</taxon>
        <taxon>Mammalia</taxon>
        <taxon>Eutheria</taxon>
        <taxon>Euarchontoglires</taxon>
        <taxon>Glires</taxon>
        <taxon>Rodentia</taxon>
        <taxon>Myomorpha</taxon>
        <taxon>Muroidea</taxon>
        <taxon>Cricetidae</taxon>
        <taxon>Arvicolinae</taxon>
        <taxon>Microtus</taxon>
    </lineage>
</organism>
<evidence type="ECO:0000256" key="3">
    <source>
        <dbReference type="ARBA" id="ARBA00008474"/>
    </source>
</evidence>
<accession>A0A8J6G125</accession>
<dbReference type="Pfam" id="PF07686">
    <property type="entry name" value="V-set"/>
    <property type="match status" value="1"/>
</dbReference>
<evidence type="ECO:0000256" key="22">
    <source>
        <dbReference type="ARBA" id="ARBA00049615"/>
    </source>
</evidence>
<dbReference type="GO" id="GO:0008083">
    <property type="term" value="F:growth factor activity"/>
    <property type="evidence" value="ECO:0007669"/>
    <property type="project" value="TreeGrafter"/>
</dbReference>
<feature type="chain" id="PRO_5035248158" description="B-cell antigen receptor complex-associated protein beta chain" evidence="32">
    <location>
        <begin position="29"/>
        <end position="408"/>
    </location>
</feature>
<dbReference type="Gene3D" id="2.60.40.10">
    <property type="entry name" value="Immunoglobulins"/>
    <property type="match status" value="1"/>
</dbReference>
<dbReference type="GO" id="GO:0005131">
    <property type="term" value="F:growth hormone receptor binding"/>
    <property type="evidence" value="ECO:0007669"/>
    <property type="project" value="InterPro"/>
</dbReference>
<dbReference type="PROSITE" id="PS51055">
    <property type="entry name" value="ITAM_1"/>
    <property type="match status" value="1"/>
</dbReference>
<evidence type="ECO:0000256" key="14">
    <source>
        <dbReference type="ARBA" id="ARBA00022989"/>
    </source>
</evidence>
<evidence type="ECO:0000256" key="15">
    <source>
        <dbReference type="ARBA" id="ARBA00023130"/>
    </source>
</evidence>
<keyword evidence="12 29" id="KW-0862">Zinc</keyword>
<evidence type="ECO:0000256" key="5">
    <source>
        <dbReference type="ARBA" id="ARBA00022475"/>
    </source>
</evidence>
<dbReference type="EMBL" id="JAATJU010025868">
    <property type="protein sequence ID" value="KAH0502591.1"/>
    <property type="molecule type" value="Genomic_DNA"/>
</dbReference>
<evidence type="ECO:0000256" key="13">
    <source>
        <dbReference type="ARBA" id="ARBA00022859"/>
    </source>
</evidence>
<evidence type="ECO:0000256" key="12">
    <source>
        <dbReference type="ARBA" id="ARBA00022833"/>
    </source>
</evidence>
<dbReference type="GO" id="GO:0031667">
    <property type="term" value="P:response to nutrient levels"/>
    <property type="evidence" value="ECO:0007669"/>
    <property type="project" value="TreeGrafter"/>
</dbReference>
<evidence type="ECO:0000256" key="6">
    <source>
        <dbReference type="ARBA" id="ARBA00022525"/>
    </source>
</evidence>
<comment type="subunit">
    <text evidence="24">Heterodimer of alpha and beta chains; disulfide-linked. Part of the B-cell antigen receptor complex where the alpha/beta chain heterodimer is non-covalently associated with an antigen-specific membrane-bound surface immunoglobulin of two heavy chains and two light chains. Interacts with LYN.</text>
</comment>
<evidence type="ECO:0000256" key="25">
    <source>
        <dbReference type="ARBA" id="ARBA00068183"/>
    </source>
</evidence>
<evidence type="ECO:0000256" key="32">
    <source>
        <dbReference type="SAM" id="SignalP"/>
    </source>
</evidence>
<keyword evidence="18" id="KW-0675">Receptor</keyword>
<evidence type="ECO:0000256" key="31">
    <source>
        <dbReference type="SAM" id="Phobius"/>
    </source>
</evidence>
<dbReference type="PRINTS" id="PR00836">
    <property type="entry name" value="SOMATOTROPIN"/>
</dbReference>
<evidence type="ECO:0000256" key="20">
    <source>
        <dbReference type="ARBA" id="ARBA00023319"/>
    </source>
</evidence>
<dbReference type="FunFam" id="2.60.40.10:FF:001554">
    <property type="entry name" value="B-cell antigen receptor complex-associated protein beta chain"/>
    <property type="match status" value="1"/>
</dbReference>
<reference evidence="34" key="1">
    <citation type="submission" date="2020-03" db="EMBL/GenBank/DDBJ databases">
        <title>Studies in the Genomics of Life Span.</title>
        <authorList>
            <person name="Glass D."/>
        </authorList>
    </citation>
    <scope>NUCLEOTIDE SEQUENCE</scope>
    <source>
        <strain evidence="34">LTLLF</strain>
        <tissue evidence="34">Muscle</tissue>
    </source>
</reference>
<evidence type="ECO:0000256" key="2">
    <source>
        <dbReference type="ARBA" id="ARBA00004613"/>
    </source>
</evidence>
<dbReference type="InterPro" id="IPR009079">
    <property type="entry name" value="4_helix_cytokine-like_core"/>
</dbReference>
<dbReference type="PROSITE" id="PS00266">
    <property type="entry name" value="SOMATOTROPIN_1"/>
    <property type="match status" value="1"/>
</dbReference>
<dbReference type="InterPro" id="IPR007110">
    <property type="entry name" value="Ig-like_dom"/>
</dbReference>
<evidence type="ECO:0000256" key="24">
    <source>
        <dbReference type="ARBA" id="ARBA00063513"/>
    </source>
</evidence>
<evidence type="ECO:0000256" key="21">
    <source>
        <dbReference type="ARBA" id="ARBA00032367"/>
    </source>
</evidence>
<dbReference type="PROSITE" id="PS50835">
    <property type="entry name" value="IG_LIKE"/>
    <property type="match status" value="1"/>
</dbReference>
<dbReference type="Pfam" id="PF02189">
    <property type="entry name" value="ITAM"/>
    <property type="match status" value="1"/>
</dbReference>
<evidence type="ECO:0000313" key="35">
    <source>
        <dbReference type="Proteomes" id="UP000710432"/>
    </source>
</evidence>
<keyword evidence="10 29" id="KW-0479">Metal-binding</keyword>
<dbReference type="GO" id="GO:0002250">
    <property type="term" value="P:adaptive immune response"/>
    <property type="evidence" value="ECO:0007669"/>
    <property type="project" value="UniProtKB-KW"/>
</dbReference>
<keyword evidence="15" id="KW-1064">Adaptive immunity</keyword>
<dbReference type="InterPro" id="IPR018116">
    <property type="entry name" value="Somatotropin_CS"/>
</dbReference>
<dbReference type="GO" id="GO:0004888">
    <property type="term" value="F:transmembrane signaling receptor activity"/>
    <property type="evidence" value="ECO:0007669"/>
    <property type="project" value="InterPro"/>
</dbReference>
<keyword evidence="6" id="KW-0964">Secreted</keyword>
<evidence type="ECO:0000256" key="9">
    <source>
        <dbReference type="ARBA" id="ARBA00022702"/>
    </source>
</evidence>
<dbReference type="Gene3D" id="1.20.1250.10">
    <property type="match status" value="1"/>
</dbReference>
<dbReference type="InterPro" id="IPR003110">
    <property type="entry name" value="Phos_immunorcpt_sig_ITAM"/>
</dbReference>
<name>A0A8J6G125_MICOH</name>
<comment type="function">
    <text evidence="22">Plays an important role in growth control. Its major role in stimulating body growth is to stimulate the liver and other tissues to secrete IGF1. It stimulates both the differentiation and proliferation of myoblasts. It also stimulates amino acid uptake and protein synthesis in muscle and other tissues.</text>
</comment>
<dbReference type="SMART" id="SM00077">
    <property type="entry name" value="ITAM"/>
    <property type="match status" value="1"/>
</dbReference>
<evidence type="ECO:0000256" key="7">
    <source>
        <dbReference type="ARBA" id="ARBA00022553"/>
    </source>
</evidence>
<evidence type="ECO:0000256" key="1">
    <source>
        <dbReference type="ARBA" id="ARBA00004251"/>
    </source>
</evidence>
<dbReference type="InterPro" id="IPR013106">
    <property type="entry name" value="Ig_V-set"/>
</dbReference>
<evidence type="ECO:0000256" key="8">
    <source>
        <dbReference type="ARBA" id="ARBA00022692"/>
    </source>
</evidence>
<protein>
    <recommendedName>
        <fullName evidence="25">B-cell antigen receptor complex-associated protein beta chain</fullName>
    </recommendedName>
    <alternativeName>
        <fullName evidence="28">B-cell-specific glycoprotein B29</fullName>
    </alternativeName>
    <alternativeName>
        <fullName evidence="21">Growth hormone</fullName>
    </alternativeName>
    <alternativeName>
        <fullName evidence="27">Ig-beta</fullName>
    </alternativeName>
    <alternativeName>
        <fullName evidence="26">Immunoglobulin-associated B29 protein</fullName>
    </alternativeName>
    <alternativeName>
        <fullName evidence="4">Somatotropin</fullName>
    </alternativeName>
</protein>
<evidence type="ECO:0000256" key="4">
    <source>
        <dbReference type="ARBA" id="ARBA00018367"/>
    </source>
</evidence>
<evidence type="ECO:0000256" key="17">
    <source>
        <dbReference type="ARBA" id="ARBA00023157"/>
    </source>
</evidence>
<dbReference type="GO" id="GO:0046872">
    <property type="term" value="F:metal ion binding"/>
    <property type="evidence" value="ECO:0007669"/>
    <property type="project" value="UniProtKB-KW"/>
</dbReference>
<evidence type="ECO:0000256" key="27">
    <source>
        <dbReference type="ARBA" id="ARBA00078678"/>
    </source>
</evidence>
<dbReference type="SUPFAM" id="SSF48726">
    <property type="entry name" value="Immunoglobulin"/>
    <property type="match status" value="1"/>
</dbReference>
<dbReference type="FunFam" id="1.20.1250.10:FF:000002">
    <property type="entry name" value="Growth hormone"/>
    <property type="match status" value="1"/>
</dbReference>
<dbReference type="InterPro" id="IPR003599">
    <property type="entry name" value="Ig_sub"/>
</dbReference>
<evidence type="ECO:0000256" key="16">
    <source>
        <dbReference type="ARBA" id="ARBA00023136"/>
    </source>
</evidence>
<evidence type="ECO:0000256" key="18">
    <source>
        <dbReference type="ARBA" id="ARBA00023170"/>
    </source>
</evidence>
<dbReference type="InterPro" id="IPR036179">
    <property type="entry name" value="Ig-like_dom_sf"/>
</dbReference>
<keyword evidence="11 32" id="KW-0732">Signal</keyword>
<feature type="domain" description="Ig-like" evidence="33">
    <location>
        <begin position="27"/>
        <end position="119"/>
    </location>
</feature>
<sequence length="408" mass="46487">MATLVPSSMPCHWLLFLLLLFSGEPVPAVTNSDLSQNLQGSSCSEIKLYPRYIAKKRGSVVKFYCYSDSSTVTWFRKQEKETPQKLSEEEGRISKLHNGSAYVLTIQNIQFEDNGIYFCKQECSRDPEDAWSCGSELKVLGFSTLEQLKRRNTLKDGIIMIQTLLIILFIIVPIFLLLDKDDSKAGMEEDHTYEGLNIDQTATYEDIVTLRTGEEAGAFPAMPLSSLFANAVLRAQHLHQLAADTYKEFERAYIPEGQRYSIQNAQAAFCFSETIPAPTGKEEAQQRSDMELLRFSLLLIQSWLGPVQFLSRIFTNSLMFGTSDRVYEKLKDLEEGIQALMQELEDGSPRIGQILKQTYDKFDTNMRSDDALLKNYGLLSCFKKDLHKAETYLRVMKCRRFVESSCAF</sequence>
<keyword evidence="16 31" id="KW-0472">Membrane</keyword>
<keyword evidence="20" id="KW-0393">Immunoglobulin domain</keyword>
<dbReference type="InterPro" id="IPR034975">
    <property type="entry name" value="Somatotropin"/>
</dbReference>
<evidence type="ECO:0000256" key="23">
    <source>
        <dbReference type="ARBA" id="ARBA00056166"/>
    </source>
</evidence>
<comment type="function">
    <text evidence="23">Required in cooperation with CD79A for initiation of the signal transduction cascade activated by the B-cell antigen receptor complex (BCR) which leads to internalization of the complex, trafficking to late endosomes and antigen presentation. Enhances phosphorylation of CD79A, possibly by recruiting kinases which phosphorylate CD79A or by recruiting proteins which bind to CD79A and protect it from dephosphorylation.</text>
</comment>